<evidence type="ECO:0000313" key="8">
    <source>
        <dbReference type="EMBL" id="GHH72155.1"/>
    </source>
</evidence>
<evidence type="ECO:0000256" key="3">
    <source>
        <dbReference type="ARBA" id="ARBA00022989"/>
    </source>
</evidence>
<name>A0A919FTM5_9ACTN</name>
<comment type="catalytic activity">
    <reaction evidence="7">
        <text>a peptidoglycan chain = a peptidoglycan chain with N-acetyl-1,6-anhydromuramyl-[peptide] at the reducing end + a peptidoglycan chain with N-acetylglucosamine at the non-reducing end.</text>
        <dbReference type="EC" id="4.2.2.29"/>
    </reaction>
</comment>
<dbReference type="AlphaFoldDB" id="A0A919FTM5"/>
<evidence type="ECO:0000256" key="1">
    <source>
        <dbReference type="ARBA" id="ARBA00022475"/>
    </source>
</evidence>
<dbReference type="EMBL" id="BNCD01000002">
    <property type="protein sequence ID" value="GHH72155.1"/>
    <property type="molecule type" value="Genomic_DNA"/>
</dbReference>
<dbReference type="InterPro" id="IPR003770">
    <property type="entry name" value="MLTG-like"/>
</dbReference>
<dbReference type="Proteomes" id="UP000603708">
    <property type="component" value="Unassembled WGS sequence"/>
</dbReference>
<dbReference type="GO" id="GO:0005886">
    <property type="term" value="C:plasma membrane"/>
    <property type="evidence" value="ECO:0007669"/>
    <property type="project" value="UniProtKB-UniRule"/>
</dbReference>
<protein>
    <recommendedName>
        <fullName evidence="7">Endolytic murein transglycosylase</fullName>
        <ecNumber evidence="7">4.2.2.29</ecNumber>
    </recommendedName>
    <alternativeName>
        <fullName evidence="7">Peptidoglycan lytic transglycosylase</fullName>
    </alternativeName>
    <alternativeName>
        <fullName evidence="7">Peptidoglycan polymerization terminase</fullName>
    </alternativeName>
</protein>
<keyword evidence="3 7" id="KW-1133">Transmembrane helix</keyword>
<dbReference type="GO" id="GO:0008932">
    <property type="term" value="F:lytic endotransglycosylase activity"/>
    <property type="evidence" value="ECO:0007669"/>
    <property type="project" value="UniProtKB-UniRule"/>
</dbReference>
<gene>
    <name evidence="7" type="primary">mltG</name>
    <name evidence="8" type="ORF">GCM10018793_08720</name>
</gene>
<keyword evidence="5 7" id="KW-0456">Lyase</keyword>
<evidence type="ECO:0000256" key="7">
    <source>
        <dbReference type="HAMAP-Rule" id="MF_02065"/>
    </source>
</evidence>
<keyword evidence="6 7" id="KW-0961">Cell wall biogenesis/degradation</keyword>
<dbReference type="HAMAP" id="MF_02065">
    <property type="entry name" value="MltG"/>
    <property type="match status" value="1"/>
</dbReference>
<comment type="function">
    <text evidence="7">Functions as a peptidoglycan terminase that cleaves nascent peptidoglycan strands endolytically to terminate their elongation.</text>
</comment>
<dbReference type="CDD" id="cd08010">
    <property type="entry name" value="MltG_like"/>
    <property type="match status" value="1"/>
</dbReference>
<reference evidence="8" key="2">
    <citation type="submission" date="2020-09" db="EMBL/GenBank/DDBJ databases">
        <authorList>
            <person name="Sun Q."/>
            <person name="Ohkuma M."/>
        </authorList>
    </citation>
    <scope>NUCLEOTIDE SEQUENCE</scope>
    <source>
        <strain evidence="8">JCM 5069</strain>
    </source>
</reference>
<feature type="site" description="Important for catalytic activity" evidence="7">
    <location>
        <position position="173"/>
    </location>
</feature>
<evidence type="ECO:0000256" key="5">
    <source>
        <dbReference type="ARBA" id="ARBA00023239"/>
    </source>
</evidence>
<reference evidence="8" key="1">
    <citation type="journal article" date="2014" name="Int. J. Syst. Evol. Microbiol.">
        <title>Complete genome sequence of Corynebacterium casei LMG S-19264T (=DSM 44701T), isolated from a smear-ripened cheese.</title>
        <authorList>
            <consortium name="US DOE Joint Genome Institute (JGI-PGF)"/>
            <person name="Walter F."/>
            <person name="Albersmeier A."/>
            <person name="Kalinowski J."/>
            <person name="Ruckert C."/>
        </authorList>
    </citation>
    <scope>NUCLEOTIDE SEQUENCE</scope>
    <source>
        <strain evidence="8">JCM 5069</strain>
    </source>
</reference>
<evidence type="ECO:0000256" key="4">
    <source>
        <dbReference type="ARBA" id="ARBA00023136"/>
    </source>
</evidence>
<keyword evidence="1 7" id="KW-1003">Cell membrane</keyword>
<organism evidence="8 9">
    <name type="scientific">Streptomyces sulfonofaciens</name>
    <dbReference type="NCBI Taxonomy" id="68272"/>
    <lineage>
        <taxon>Bacteria</taxon>
        <taxon>Bacillati</taxon>
        <taxon>Actinomycetota</taxon>
        <taxon>Actinomycetes</taxon>
        <taxon>Kitasatosporales</taxon>
        <taxon>Streptomycetaceae</taxon>
        <taxon>Streptomyces</taxon>
    </lineage>
</organism>
<evidence type="ECO:0000256" key="2">
    <source>
        <dbReference type="ARBA" id="ARBA00022692"/>
    </source>
</evidence>
<dbReference type="PANTHER" id="PTHR30518">
    <property type="entry name" value="ENDOLYTIC MUREIN TRANSGLYCOSYLASE"/>
    <property type="match status" value="1"/>
</dbReference>
<dbReference type="Pfam" id="PF02618">
    <property type="entry name" value="YceG"/>
    <property type="match status" value="1"/>
</dbReference>
<dbReference type="NCBIfam" id="TIGR00247">
    <property type="entry name" value="endolytic transglycosylase MltG"/>
    <property type="match status" value="1"/>
</dbReference>
<dbReference type="GO" id="GO:0071555">
    <property type="term" value="P:cell wall organization"/>
    <property type="evidence" value="ECO:0007669"/>
    <property type="project" value="UniProtKB-KW"/>
</dbReference>
<proteinExistence type="inferred from homology"/>
<dbReference type="GO" id="GO:0009252">
    <property type="term" value="P:peptidoglycan biosynthetic process"/>
    <property type="evidence" value="ECO:0007669"/>
    <property type="project" value="UniProtKB-UniRule"/>
</dbReference>
<evidence type="ECO:0000313" key="9">
    <source>
        <dbReference type="Proteomes" id="UP000603708"/>
    </source>
</evidence>
<dbReference type="EC" id="4.2.2.29" evidence="7"/>
<keyword evidence="4 7" id="KW-0472">Membrane</keyword>
<keyword evidence="9" id="KW-1185">Reference proteome</keyword>
<comment type="caution">
    <text evidence="8">The sequence shown here is derived from an EMBL/GenBank/DDBJ whole genome shotgun (WGS) entry which is preliminary data.</text>
</comment>
<sequence length="295" mass="31814">MPGFSLYAGYRAAMRPTPPRRRRSSVRLTRRGRLVVSAACALTLAAVVAVIVNALLPDEHEQPPQMLTIPEGWRARQVYEAVDKALAAPAGTTKKSLATAHLALPQEARGNPEGYLFPATYPITGQTTPGGLLAEMVETANKKFSGGGVAAGAQGNALNVYQAVIIASVVQAEAAAPDDMGKVARIIYNRLSRGMPLQMDSTINYALNRSTVHTTEKDTKLDSPYNSYTRMGLPPTPIGNPGDQAMRAAVAPTPGDWLYFVTVKPGDTRFTSSYEEQMRNVAEFNRNHRAARMAS</sequence>
<dbReference type="PANTHER" id="PTHR30518:SF2">
    <property type="entry name" value="ENDOLYTIC MUREIN TRANSGLYCOSYLASE"/>
    <property type="match status" value="1"/>
</dbReference>
<evidence type="ECO:0000256" key="6">
    <source>
        <dbReference type="ARBA" id="ARBA00023316"/>
    </source>
</evidence>
<keyword evidence="2 7" id="KW-0812">Transmembrane</keyword>
<accession>A0A919FTM5</accession>
<comment type="similarity">
    <text evidence="7">Belongs to the transglycosylase MltG family.</text>
</comment>